<gene>
    <name evidence="1" type="ORF">NEZAVI_LOCUS1020</name>
</gene>
<dbReference type="OrthoDB" id="10591726at2759"/>
<dbReference type="AlphaFoldDB" id="A0A9P0GXE8"/>
<proteinExistence type="predicted"/>
<evidence type="ECO:0000313" key="1">
    <source>
        <dbReference type="EMBL" id="CAH1389653.1"/>
    </source>
</evidence>
<keyword evidence="2" id="KW-1185">Reference proteome</keyword>
<accession>A0A9P0GXE8</accession>
<name>A0A9P0GXE8_NEZVI</name>
<protein>
    <submittedName>
        <fullName evidence="1">Uncharacterized protein</fullName>
    </submittedName>
</protein>
<sequence length="214" mass="24597">MGTNVEIREMRGHMLGKTDEKPADGLVLLGMLANRLYTWQARGLLYTSDYVYYVTILFPLKRAFGSVSGIVHYSFQILLRVVVPSAAERDMNQRTTRPTKLWRCFRLGVSLVHCGASIPRTRAGRKRDDPQRDGTGTTPWFYCHDRDRQNDIYEHDARALEKWLDDKYIKILLGLGRFFRALRTFIVVDSSPSGWDLIARVDDRGWPLASQGSK</sequence>
<dbReference type="EMBL" id="OV725077">
    <property type="protein sequence ID" value="CAH1389653.1"/>
    <property type="molecule type" value="Genomic_DNA"/>
</dbReference>
<evidence type="ECO:0000313" key="2">
    <source>
        <dbReference type="Proteomes" id="UP001152798"/>
    </source>
</evidence>
<dbReference type="Proteomes" id="UP001152798">
    <property type="component" value="Chromosome 1"/>
</dbReference>
<organism evidence="1 2">
    <name type="scientific">Nezara viridula</name>
    <name type="common">Southern green stink bug</name>
    <name type="synonym">Cimex viridulus</name>
    <dbReference type="NCBI Taxonomy" id="85310"/>
    <lineage>
        <taxon>Eukaryota</taxon>
        <taxon>Metazoa</taxon>
        <taxon>Ecdysozoa</taxon>
        <taxon>Arthropoda</taxon>
        <taxon>Hexapoda</taxon>
        <taxon>Insecta</taxon>
        <taxon>Pterygota</taxon>
        <taxon>Neoptera</taxon>
        <taxon>Paraneoptera</taxon>
        <taxon>Hemiptera</taxon>
        <taxon>Heteroptera</taxon>
        <taxon>Panheteroptera</taxon>
        <taxon>Pentatomomorpha</taxon>
        <taxon>Pentatomoidea</taxon>
        <taxon>Pentatomidae</taxon>
        <taxon>Pentatominae</taxon>
        <taxon>Nezara</taxon>
    </lineage>
</organism>
<reference evidence="1" key="1">
    <citation type="submission" date="2022-01" db="EMBL/GenBank/DDBJ databases">
        <authorList>
            <person name="King R."/>
        </authorList>
    </citation>
    <scope>NUCLEOTIDE SEQUENCE</scope>
</reference>